<feature type="non-terminal residue" evidence="1">
    <location>
        <position position="145"/>
    </location>
</feature>
<dbReference type="AlphaFoldDB" id="A0A504YLF3"/>
<organism evidence="1 2">
    <name type="scientific">Fasciola gigantica</name>
    <name type="common">Giant liver fluke</name>
    <dbReference type="NCBI Taxonomy" id="46835"/>
    <lineage>
        <taxon>Eukaryota</taxon>
        <taxon>Metazoa</taxon>
        <taxon>Spiralia</taxon>
        <taxon>Lophotrochozoa</taxon>
        <taxon>Platyhelminthes</taxon>
        <taxon>Trematoda</taxon>
        <taxon>Digenea</taxon>
        <taxon>Plagiorchiida</taxon>
        <taxon>Echinostomata</taxon>
        <taxon>Echinostomatoidea</taxon>
        <taxon>Fasciolidae</taxon>
        <taxon>Fasciola</taxon>
    </lineage>
</organism>
<sequence length="145" mass="16159">MWVTGTEFQCIPYWNKEEEINDEIWADPSINILLTDLNNRTDLLWARDGQQSGSVSPPRSETQYNTVGSTVVRCDYIRDGEIKATTQLHVHILPANLTGTLDGSENTGDVQLMLGENKTLECDLLPTGSAKQLDGYWKASVNGEE</sequence>
<name>A0A504YLF3_FASGI</name>
<keyword evidence="2" id="KW-1185">Reference proteome</keyword>
<dbReference type="OrthoDB" id="10555809at2759"/>
<gene>
    <name evidence="1" type="ORF">FGIG_11033</name>
</gene>
<evidence type="ECO:0000313" key="1">
    <source>
        <dbReference type="EMBL" id="TPP62123.1"/>
    </source>
</evidence>
<accession>A0A504YLF3</accession>
<proteinExistence type="predicted"/>
<protein>
    <submittedName>
        <fullName evidence="1">Uncharacterized protein</fullName>
    </submittedName>
</protein>
<dbReference type="Proteomes" id="UP000316759">
    <property type="component" value="Unassembled WGS sequence"/>
</dbReference>
<evidence type="ECO:0000313" key="2">
    <source>
        <dbReference type="Proteomes" id="UP000316759"/>
    </source>
</evidence>
<reference evidence="1 2" key="1">
    <citation type="submission" date="2019-04" db="EMBL/GenBank/DDBJ databases">
        <title>Annotation for the trematode Fasciola gigantica.</title>
        <authorList>
            <person name="Choi Y.-J."/>
        </authorList>
    </citation>
    <scope>NUCLEOTIDE SEQUENCE [LARGE SCALE GENOMIC DNA]</scope>
    <source>
        <strain evidence="1">Uganda_cow_1</strain>
    </source>
</reference>
<comment type="caution">
    <text evidence="1">The sequence shown here is derived from an EMBL/GenBank/DDBJ whole genome shotgun (WGS) entry which is preliminary data.</text>
</comment>
<dbReference type="EMBL" id="SUNJ01007286">
    <property type="protein sequence ID" value="TPP62123.1"/>
    <property type="molecule type" value="Genomic_DNA"/>
</dbReference>